<protein>
    <submittedName>
        <fullName evidence="1">Uncharacterized protein</fullName>
    </submittedName>
</protein>
<accession>A0A8T0HST5</accession>
<dbReference type="EMBL" id="CM026426">
    <property type="protein sequence ID" value="KAG0574090.1"/>
    <property type="molecule type" value="Genomic_DNA"/>
</dbReference>
<name>A0A8T0HST5_CERPU</name>
<dbReference type="InterPro" id="IPR036188">
    <property type="entry name" value="FAD/NAD-bd_sf"/>
</dbReference>
<dbReference type="Gene3D" id="3.50.50.60">
    <property type="entry name" value="FAD/NAD(P)-binding domain"/>
    <property type="match status" value="1"/>
</dbReference>
<keyword evidence="2" id="KW-1185">Reference proteome</keyword>
<dbReference type="AlphaFoldDB" id="A0A8T0HST5"/>
<dbReference type="PANTHER" id="PTHR42842">
    <property type="entry name" value="FAD/NAD(P)-BINDING OXIDOREDUCTASE"/>
    <property type="match status" value="1"/>
</dbReference>
<reference evidence="1" key="1">
    <citation type="submission" date="2020-06" db="EMBL/GenBank/DDBJ databases">
        <title>WGS assembly of Ceratodon purpureus strain R40.</title>
        <authorList>
            <person name="Carey S.B."/>
            <person name="Jenkins J."/>
            <person name="Shu S."/>
            <person name="Lovell J.T."/>
            <person name="Sreedasyam A."/>
            <person name="Maumus F."/>
            <person name="Tiley G.P."/>
            <person name="Fernandez-Pozo N."/>
            <person name="Barry K."/>
            <person name="Chen C."/>
            <person name="Wang M."/>
            <person name="Lipzen A."/>
            <person name="Daum C."/>
            <person name="Saski C.A."/>
            <person name="Payton A.C."/>
            <person name="Mcbreen J.C."/>
            <person name="Conrad R.E."/>
            <person name="Kollar L.M."/>
            <person name="Olsson S."/>
            <person name="Huttunen S."/>
            <person name="Landis J.B."/>
            <person name="Wickett N.J."/>
            <person name="Johnson M.G."/>
            <person name="Rensing S.A."/>
            <person name="Grimwood J."/>
            <person name="Schmutz J."/>
            <person name="Mcdaniel S.F."/>
        </authorList>
    </citation>
    <scope>NUCLEOTIDE SEQUENCE</scope>
    <source>
        <strain evidence="1">R40</strain>
    </source>
</reference>
<dbReference type="PANTHER" id="PTHR42842:SF3">
    <property type="entry name" value="FAD_NAD(P)-BINDING OXIDOREDUCTASE FAMILY PROTEIN"/>
    <property type="match status" value="1"/>
</dbReference>
<evidence type="ECO:0000313" key="1">
    <source>
        <dbReference type="EMBL" id="KAG0574090.1"/>
    </source>
</evidence>
<sequence length="180" mass="20057">MRVRGMNWVFLLSRERNELGLVLAESGALVERGQPVEGRGKDIGALMVGRLLNAISNLCYGEGEAGTWSDGKLTTRIGENGSSVEADNHLSPASTGFGLASTEAMFIAKIRLLVDHEQDKLILVVSRLKRNLFVDTLPQWQSVVFNEFVCFQAADCTTSRPIVFHLESVALHSRRRWKHY</sequence>
<proteinExistence type="predicted"/>
<gene>
    <name evidence="1" type="ORF">KC19_VG233100</name>
</gene>
<organism evidence="1 2">
    <name type="scientific">Ceratodon purpureus</name>
    <name type="common">Fire moss</name>
    <name type="synonym">Dicranum purpureum</name>
    <dbReference type="NCBI Taxonomy" id="3225"/>
    <lineage>
        <taxon>Eukaryota</taxon>
        <taxon>Viridiplantae</taxon>
        <taxon>Streptophyta</taxon>
        <taxon>Embryophyta</taxon>
        <taxon>Bryophyta</taxon>
        <taxon>Bryophytina</taxon>
        <taxon>Bryopsida</taxon>
        <taxon>Dicranidae</taxon>
        <taxon>Pseudoditrichales</taxon>
        <taxon>Ditrichaceae</taxon>
        <taxon>Ceratodon</taxon>
    </lineage>
</organism>
<dbReference type="Proteomes" id="UP000822688">
    <property type="component" value="Chromosome V"/>
</dbReference>
<comment type="caution">
    <text evidence="1">The sequence shown here is derived from an EMBL/GenBank/DDBJ whole genome shotgun (WGS) entry which is preliminary data.</text>
</comment>
<evidence type="ECO:0000313" key="2">
    <source>
        <dbReference type="Proteomes" id="UP000822688"/>
    </source>
</evidence>
<dbReference type="InterPro" id="IPR028348">
    <property type="entry name" value="FAD-binding_protein"/>
</dbReference>